<evidence type="ECO:0000313" key="4">
    <source>
        <dbReference type="Proteomes" id="UP001369736"/>
    </source>
</evidence>
<dbReference type="RefSeq" id="WP_337702194.1">
    <property type="nucleotide sequence ID" value="NZ_JBBEGM010000003.1"/>
</dbReference>
<keyword evidence="2" id="KW-1133">Transmembrane helix</keyword>
<dbReference type="Pfam" id="PF14017">
    <property type="entry name" value="DUF4233"/>
    <property type="match status" value="1"/>
</dbReference>
<keyword evidence="2" id="KW-0472">Membrane</keyword>
<dbReference type="InterPro" id="IPR025327">
    <property type="entry name" value="DUF4233"/>
</dbReference>
<feature type="transmembrane region" description="Helical" evidence="2">
    <location>
        <begin position="101"/>
        <end position="126"/>
    </location>
</feature>
<protein>
    <submittedName>
        <fullName evidence="3">DUF4233 domain-containing protein</fullName>
    </submittedName>
</protein>
<comment type="caution">
    <text evidence="3">The sequence shown here is derived from an EMBL/GenBank/DDBJ whole genome shotgun (WGS) entry which is preliminary data.</text>
</comment>
<name>A0ABU8M3T5_9PSEU</name>
<keyword evidence="2" id="KW-0812">Transmembrane</keyword>
<evidence type="ECO:0000256" key="1">
    <source>
        <dbReference type="SAM" id="MobiDB-lite"/>
    </source>
</evidence>
<reference evidence="3 4" key="1">
    <citation type="submission" date="2024-03" db="EMBL/GenBank/DDBJ databases">
        <title>Actinomycetospora sp. OC33-EN07, a novel actinomycete isolated from wild orchid (Aerides multiflora).</title>
        <authorList>
            <person name="Suriyachadkun C."/>
        </authorList>
    </citation>
    <scope>NUCLEOTIDE SEQUENCE [LARGE SCALE GENOMIC DNA]</scope>
    <source>
        <strain evidence="3 4">OC33-EN07</strain>
    </source>
</reference>
<organism evidence="3 4">
    <name type="scientific">Actinomycetospora flava</name>
    <dbReference type="NCBI Taxonomy" id="3129232"/>
    <lineage>
        <taxon>Bacteria</taxon>
        <taxon>Bacillati</taxon>
        <taxon>Actinomycetota</taxon>
        <taxon>Actinomycetes</taxon>
        <taxon>Pseudonocardiales</taxon>
        <taxon>Pseudonocardiaceae</taxon>
        <taxon>Actinomycetospora</taxon>
    </lineage>
</organism>
<feature type="transmembrane region" description="Helical" evidence="2">
    <location>
        <begin position="67"/>
        <end position="89"/>
    </location>
</feature>
<dbReference type="EMBL" id="JBBEGM010000003">
    <property type="protein sequence ID" value="MEJ2861480.1"/>
    <property type="molecule type" value="Genomic_DNA"/>
</dbReference>
<sequence>MTGDDNEHSTPIGERSSTIETVPDGGAAARKAFRGPASACLSLEVVIVPLALLVMDKVEGGLDPAKIAWVVVLTVGMVVAIATFSRPWGLPLALGLQVLMLLGWVVSPSLGVLGLIFCLVWALMLWMRHEVLRRQRQWAGQST</sequence>
<keyword evidence="4" id="KW-1185">Reference proteome</keyword>
<proteinExistence type="predicted"/>
<accession>A0ABU8M3T5</accession>
<feature type="transmembrane region" description="Helical" evidence="2">
    <location>
        <begin position="36"/>
        <end position="55"/>
    </location>
</feature>
<gene>
    <name evidence="3" type="ORF">WCD58_09955</name>
</gene>
<feature type="region of interest" description="Disordered" evidence="1">
    <location>
        <begin position="1"/>
        <end position="22"/>
    </location>
</feature>
<evidence type="ECO:0000256" key="2">
    <source>
        <dbReference type="SAM" id="Phobius"/>
    </source>
</evidence>
<evidence type="ECO:0000313" key="3">
    <source>
        <dbReference type="EMBL" id="MEJ2861480.1"/>
    </source>
</evidence>
<dbReference type="Proteomes" id="UP001369736">
    <property type="component" value="Unassembled WGS sequence"/>
</dbReference>